<dbReference type="OrthoDB" id="326714at2"/>
<name>A1VVU9_POLNA</name>
<evidence type="ECO:0000313" key="2">
    <source>
        <dbReference type="Proteomes" id="UP000000644"/>
    </source>
</evidence>
<sequence>MAHLVKRLSDFLGCPLLGPAATSCGHVAANLAITLFGLTELIFVPEYWNPPSLFNLAQRTGFDIESLIFSFALGGTGTVLYDALAGRDLVPASAALRQALQHCLHRWAMLLPSATFVPRCVLPWNPI</sequence>
<dbReference type="PROSITE" id="PS51257">
    <property type="entry name" value="PROKAR_LIPOPROTEIN"/>
    <property type="match status" value="1"/>
</dbReference>
<reference evidence="2" key="1">
    <citation type="journal article" date="2009" name="Environ. Microbiol.">
        <title>The genome of Polaromonas naphthalenivorans strain CJ2, isolated from coal tar-contaminated sediment, reveals physiological and metabolic versatility and evolution through extensive horizontal gene transfer.</title>
        <authorList>
            <person name="Yagi J.M."/>
            <person name="Sims D."/>
            <person name="Brettin T."/>
            <person name="Bruce D."/>
            <person name="Madsen E.L."/>
        </authorList>
    </citation>
    <scope>NUCLEOTIDE SEQUENCE [LARGE SCALE GENOMIC DNA]</scope>
    <source>
        <strain evidence="2">CJ2</strain>
        <plasmid evidence="2">Plasmid pPNAP02</plasmid>
    </source>
</reference>
<gene>
    <name evidence="1" type="ordered locus">Pnap_4504</name>
</gene>
<keyword evidence="1" id="KW-0614">Plasmid</keyword>
<dbReference type="HOGENOM" id="CLU_1968520_0_0_4"/>
<keyword evidence="2" id="KW-1185">Reference proteome</keyword>
<evidence type="ECO:0000313" key="1">
    <source>
        <dbReference type="EMBL" id="ABM39777.1"/>
    </source>
</evidence>
<protein>
    <submittedName>
        <fullName evidence="1">Uncharacterized protein</fullName>
    </submittedName>
</protein>
<dbReference type="KEGG" id="pna:Pnap_4504"/>
<dbReference type="Proteomes" id="UP000000644">
    <property type="component" value="Plasmid pPNAP02"/>
</dbReference>
<geneLocation type="plasmid" evidence="1 2">
    <name>pPNAP02</name>
</geneLocation>
<dbReference type="AlphaFoldDB" id="A1VVU9"/>
<dbReference type="RefSeq" id="WP_011798188.1">
    <property type="nucleotide sequence ID" value="NC_008758.1"/>
</dbReference>
<accession>A1VVU9</accession>
<proteinExistence type="predicted"/>
<organism evidence="1 2">
    <name type="scientific">Polaromonas naphthalenivorans (strain CJ2)</name>
    <dbReference type="NCBI Taxonomy" id="365044"/>
    <lineage>
        <taxon>Bacteria</taxon>
        <taxon>Pseudomonadati</taxon>
        <taxon>Pseudomonadota</taxon>
        <taxon>Betaproteobacteria</taxon>
        <taxon>Burkholderiales</taxon>
        <taxon>Comamonadaceae</taxon>
        <taxon>Polaromonas</taxon>
    </lineage>
</organism>
<dbReference type="EMBL" id="CP000531">
    <property type="protein sequence ID" value="ABM39777.1"/>
    <property type="molecule type" value="Genomic_DNA"/>
</dbReference>